<organism evidence="1 2">
    <name type="scientific">Aquimarina amphilecti</name>
    <dbReference type="NCBI Taxonomy" id="1038014"/>
    <lineage>
        <taxon>Bacteria</taxon>
        <taxon>Pseudomonadati</taxon>
        <taxon>Bacteroidota</taxon>
        <taxon>Flavobacteriia</taxon>
        <taxon>Flavobacteriales</taxon>
        <taxon>Flavobacteriaceae</taxon>
        <taxon>Aquimarina</taxon>
    </lineage>
</organism>
<sequence length="193" mass="22634">MEIRYTSLNDYDANYVFNLKNNTTGLKKIHQFTLAEIESQKHFVDSLKNSSYMDSLPKTYQDHQYGTSLSLTATDISLYTPPQSLDRVREKEMVMEYKLDEENFTIKNIDVGGTYQSSSYTIKETKESNRCILEINNEELTLEGLYQIFETTKKLKHQFEHNIFTYQINNKQEINILDITYSNKGTSLLLNYK</sequence>
<proteinExistence type="predicted"/>
<gene>
    <name evidence="1" type="ORF">SAMN04487910_0053</name>
</gene>
<keyword evidence="2" id="KW-1185">Reference proteome</keyword>
<dbReference type="AlphaFoldDB" id="A0A1H7FI77"/>
<dbReference type="EMBL" id="FOAB01000001">
    <property type="protein sequence ID" value="SEK24152.1"/>
    <property type="molecule type" value="Genomic_DNA"/>
</dbReference>
<protein>
    <submittedName>
        <fullName evidence="1">Uncharacterized protein</fullName>
    </submittedName>
</protein>
<accession>A0A1H7FI77</accession>
<reference evidence="1 2" key="1">
    <citation type="submission" date="2016-10" db="EMBL/GenBank/DDBJ databases">
        <authorList>
            <person name="de Groot N.N."/>
        </authorList>
    </citation>
    <scope>NUCLEOTIDE SEQUENCE [LARGE SCALE GENOMIC DNA]</scope>
    <source>
        <strain evidence="1 2">DSM 25232</strain>
    </source>
</reference>
<evidence type="ECO:0000313" key="2">
    <source>
        <dbReference type="Proteomes" id="UP000198521"/>
    </source>
</evidence>
<name>A0A1H7FI77_AQUAM</name>
<dbReference type="Proteomes" id="UP000198521">
    <property type="component" value="Unassembled WGS sequence"/>
</dbReference>
<dbReference type="STRING" id="1038014.SAMN04487910_0053"/>
<evidence type="ECO:0000313" key="1">
    <source>
        <dbReference type="EMBL" id="SEK24152.1"/>
    </source>
</evidence>